<keyword evidence="4" id="KW-0472">Membrane</keyword>
<sequence>ISKIFPDLFTPIEAMSADLRSHVRYPQDIFTLQTEMFSTYHMTNPAVFYNKEDQWDVPAIDSDGRTAQMEPYYTIMKLPGEQNAEFIQMLPFTPRRKDNLAAWMVARSDGEHYGKLMVFQFPKQKLIFGPRQIVARINQDEEISPQITLWNQQGSQVIQGTLLVVPIEESLLYIRPLYLRAADGQIPELKRVIVAYQNEIVMEETLALALNRLFGGRAPDGLLAATTSDSLTVGSSNPTSSETAFDPSIGISIPWSEALQQLERALEAQREGDWSRYGSELNQLRQILEQNSASGGG</sequence>
<evidence type="ECO:0000256" key="4">
    <source>
        <dbReference type="ARBA" id="ARBA00023136"/>
    </source>
</evidence>
<accession>A0A381XBH0</accession>
<evidence type="ECO:0000313" key="5">
    <source>
        <dbReference type="EMBL" id="SVA61851.1"/>
    </source>
</evidence>
<keyword evidence="1" id="KW-1003">Cell membrane</keyword>
<reference evidence="5" key="1">
    <citation type="submission" date="2018-05" db="EMBL/GenBank/DDBJ databases">
        <authorList>
            <person name="Lanie J.A."/>
            <person name="Ng W.-L."/>
            <person name="Kazmierczak K.M."/>
            <person name="Andrzejewski T.M."/>
            <person name="Davidsen T.M."/>
            <person name="Wayne K.J."/>
            <person name="Tettelin H."/>
            <person name="Glass J.I."/>
            <person name="Rusch D."/>
            <person name="Podicherti R."/>
            <person name="Tsui H.-C.T."/>
            <person name="Winkler M.E."/>
        </authorList>
    </citation>
    <scope>NUCLEOTIDE SEQUENCE</scope>
</reference>
<dbReference type="EMBL" id="UINC01014512">
    <property type="protein sequence ID" value="SVA61851.1"/>
    <property type="molecule type" value="Genomic_DNA"/>
</dbReference>
<dbReference type="GO" id="GO:0016020">
    <property type="term" value="C:membrane"/>
    <property type="evidence" value="ECO:0007669"/>
    <property type="project" value="InterPro"/>
</dbReference>
<dbReference type="PANTHER" id="PTHR39344">
    <property type="entry name" value="UPF0182 PROTEIN SLL1060"/>
    <property type="match status" value="1"/>
</dbReference>
<dbReference type="Pfam" id="PF03699">
    <property type="entry name" value="UPF0182"/>
    <property type="match status" value="1"/>
</dbReference>
<gene>
    <name evidence="5" type="ORF">METZ01_LOCUS114705</name>
</gene>
<dbReference type="AlphaFoldDB" id="A0A381XBH0"/>
<evidence type="ECO:0000256" key="2">
    <source>
        <dbReference type="ARBA" id="ARBA00022692"/>
    </source>
</evidence>
<organism evidence="5">
    <name type="scientific">marine metagenome</name>
    <dbReference type="NCBI Taxonomy" id="408172"/>
    <lineage>
        <taxon>unclassified sequences</taxon>
        <taxon>metagenomes</taxon>
        <taxon>ecological metagenomes</taxon>
    </lineage>
</organism>
<feature type="non-terminal residue" evidence="5">
    <location>
        <position position="1"/>
    </location>
</feature>
<evidence type="ECO:0000256" key="3">
    <source>
        <dbReference type="ARBA" id="ARBA00022989"/>
    </source>
</evidence>
<name>A0A381XBH0_9ZZZZ</name>
<proteinExistence type="predicted"/>
<evidence type="ECO:0000256" key="1">
    <source>
        <dbReference type="ARBA" id="ARBA00022475"/>
    </source>
</evidence>
<dbReference type="PANTHER" id="PTHR39344:SF1">
    <property type="entry name" value="UPF0182 PROTEIN SLL1060"/>
    <property type="match status" value="1"/>
</dbReference>
<dbReference type="InterPro" id="IPR005372">
    <property type="entry name" value="UPF0182"/>
</dbReference>
<keyword evidence="2" id="KW-0812">Transmembrane</keyword>
<keyword evidence="3" id="KW-1133">Transmembrane helix</keyword>
<protein>
    <submittedName>
        <fullName evidence="5">Uncharacterized protein</fullName>
    </submittedName>
</protein>
<dbReference type="GO" id="GO:0005576">
    <property type="term" value="C:extracellular region"/>
    <property type="evidence" value="ECO:0007669"/>
    <property type="project" value="TreeGrafter"/>
</dbReference>